<dbReference type="InterPro" id="IPR021183">
    <property type="entry name" value="NatA_aux_su"/>
</dbReference>
<proteinExistence type="predicted"/>
<evidence type="ECO:0000313" key="5">
    <source>
        <dbReference type="EMBL" id="CDW89756.1"/>
    </source>
</evidence>
<dbReference type="InParanoid" id="A0A078B6A5"/>
<feature type="coiled-coil region" evidence="4">
    <location>
        <begin position="170"/>
        <end position="216"/>
    </location>
</feature>
<keyword evidence="2 3" id="KW-0802">TPR repeat</keyword>
<dbReference type="GO" id="GO:0005737">
    <property type="term" value="C:cytoplasm"/>
    <property type="evidence" value="ECO:0007669"/>
    <property type="project" value="UniProtKB-ARBA"/>
</dbReference>
<sequence>MSSSTALATANFKSKEKSLFTQMLNFYDNKQFKQSLRNADQILEKHPDHPETLAMKALNMNSLKRKIEAFEFIKKALFKNLSNFTCWHVYGILHRSNKNPDEARKAYLNALKYDKDNQNVLRDLGQLQIQLRDYEGYAETRRQILVSKPTVNINWMAYACHKCERALEVLESFDKTLKENKEKLKNHERTEITLFKAKLFEEMGDYQKAINLLQKKGLIVDQISKFRKLAENYQKLGNKDKALEHLEDLLELSSANTNNYYQILAVHGYSNKEFKYSSEDQLKIKEIIEVYENRFPRGNSHQRVLLKILTGELFREKLYQYSKPYLIKGVPPLIVDLKDVYQDKEKTQILEETLLSHLKSMEEKNTLFNDEQEQDPTVYLWLLYYTAQHYYYLRDYNQALKYINEAINHTPTVIDLYVVKAKIYKRAGDREYASKLYEEARKLDLADRYLNAVSSRYLIRADHVEEAEETMGQFSKEGQELNVHDMQCMWYENEVGLSYLRQGNYRLALKNFNYIEKHMEQVFEDQLDFHLYAMRKYTLNAYFQMLEMEDNIYKNKNAVRAAIGIIKTMKKVDKIREEEQKKFQPEFDSYKASTEYIKMCEELKKRDEDDEFKNDFDPKGYDLYQKALQDPIKVAYDFAVLVASCNPEVKEVQAKMIPIYLRKNKLLEALKAVIALTERHPTYEKTLSSRIRFSQHWNSLTEEQRKQAIPDEKLLKVASQEFEALGASDEQSLKNLSEELLNQNLDKIEHVHEYIKTRTVLFKENDTAKYEKVAIDALTNDLRRNFKVHNAANTLKRLTKIGASDVQYRQKAQEVFIHARHFD</sequence>
<evidence type="ECO:0000256" key="1">
    <source>
        <dbReference type="ARBA" id="ARBA00022737"/>
    </source>
</evidence>
<dbReference type="OMA" id="INPDHPW"/>
<dbReference type="Gene3D" id="1.25.40.1010">
    <property type="match status" value="1"/>
</dbReference>
<protein>
    <submittedName>
        <fullName evidence="5">N-alpha-acetyltransferase auxiliary subunit-like</fullName>
    </submittedName>
</protein>
<evidence type="ECO:0000256" key="3">
    <source>
        <dbReference type="PROSITE-ProRule" id="PRU00339"/>
    </source>
</evidence>
<dbReference type="Proteomes" id="UP000039865">
    <property type="component" value="Unassembled WGS sequence"/>
</dbReference>
<dbReference type="Pfam" id="PF12569">
    <property type="entry name" value="NatA_aux_su"/>
    <property type="match status" value="1"/>
</dbReference>
<dbReference type="PANTHER" id="PTHR22767">
    <property type="entry name" value="N-TERMINAL ACETYLTRANSFERASE-RELATED"/>
    <property type="match status" value="1"/>
</dbReference>
<evidence type="ECO:0000256" key="2">
    <source>
        <dbReference type="ARBA" id="ARBA00022803"/>
    </source>
</evidence>
<dbReference type="EMBL" id="CCKQ01017858">
    <property type="protein sequence ID" value="CDW89756.1"/>
    <property type="molecule type" value="Genomic_DNA"/>
</dbReference>
<dbReference type="FunCoup" id="A0A078B6A5">
    <property type="interactions" value="433"/>
</dbReference>
<accession>A0A078B6A5</accession>
<name>A0A078B6A5_STYLE</name>
<dbReference type="SUPFAM" id="SSF48452">
    <property type="entry name" value="TPR-like"/>
    <property type="match status" value="2"/>
</dbReference>
<gene>
    <name evidence="5" type="primary">Contig3780.g4044</name>
    <name evidence="5" type="ORF">STYLEM_18894</name>
</gene>
<reference evidence="5 6" key="1">
    <citation type="submission" date="2014-06" db="EMBL/GenBank/DDBJ databases">
        <authorList>
            <person name="Swart Estienne"/>
        </authorList>
    </citation>
    <scope>NUCLEOTIDE SEQUENCE [LARGE SCALE GENOMIC DNA]</scope>
    <source>
        <strain evidence="5 6">130c</strain>
    </source>
</reference>
<dbReference type="PROSITE" id="PS50005">
    <property type="entry name" value="TPR"/>
    <property type="match status" value="1"/>
</dbReference>
<keyword evidence="6" id="KW-1185">Reference proteome</keyword>
<dbReference type="PIRSF" id="PIRSF000422">
    <property type="entry name" value="N-terminal-AcTrfase-A_aux_su"/>
    <property type="match status" value="1"/>
</dbReference>
<dbReference type="SMART" id="SM00028">
    <property type="entry name" value="TPR"/>
    <property type="match status" value="5"/>
</dbReference>
<dbReference type="Pfam" id="PF13432">
    <property type="entry name" value="TPR_16"/>
    <property type="match status" value="1"/>
</dbReference>
<keyword evidence="5" id="KW-0808">Transferase</keyword>
<organism evidence="5 6">
    <name type="scientific">Stylonychia lemnae</name>
    <name type="common">Ciliate</name>
    <dbReference type="NCBI Taxonomy" id="5949"/>
    <lineage>
        <taxon>Eukaryota</taxon>
        <taxon>Sar</taxon>
        <taxon>Alveolata</taxon>
        <taxon>Ciliophora</taxon>
        <taxon>Intramacronucleata</taxon>
        <taxon>Spirotrichea</taxon>
        <taxon>Stichotrichia</taxon>
        <taxon>Sporadotrichida</taxon>
        <taxon>Oxytrichidae</taxon>
        <taxon>Stylonychinae</taxon>
        <taxon>Stylonychia</taxon>
    </lineage>
</organism>
<keyword evidence="4" id="KW-0175">Coiled coil</keyword>
<dbReference type="OrthoDB" id="10263032at2759"/>
<dbReference type="Gene3D" id="1.25.40.1040">
    <property type="match status" value="1"/>
</dbReference>
<dbReference type="AlphaFoldDB" id="A0A078B6A5"/>
<keyword evidence="1" id="KW-0677">Repeat</keyword>
<dbReference type="InterPro" id="IPR019734">
    <property type="entry name" value="TPR_rpt"/>
</dbReference>
<evidence type="ECO:0000313" key="6">
    <source>
        <dbReference type="Proteomes" id="UP000039865"/>
    </source>
</evidence>
<feature type="repeat" description="TPR" evidence="3">
    <location>
        <begin position="223"/>
        <end position="256"/>
    </location>
</feature>
<dbReference type="GO" id="GO:0016740">
    <property type="term" value="F:transferase activity"/>
    <property type="evidence" value="ECO:0007669"/>
    <property type="project" value="UniProtKB-KW"/>
</dbReference>
<evidence type="ECO:0000256" key="4">
    <source>
        <dbReference type="SAM" id="Coils"/>
    </source>
</evidence>
<dbReference type="PANTHER" id="PTHR22767:SF2">
    <property type="entry name" value="N(ALPHA)-ACETYLTRANSFERASE 15_16, ISOFORM A"/>
    <property type="match status" value="1"/>
</dbReference>
<dbReference type="InterPro" id="IPR011990">
    <property type="entry name" value="TPR-like_helical_dom_sf"/>
</dbReference>